<evidence type="ECO:0008006" key="4">
    <source>
        <dbReference type="Google" id="ProtNLM"/>
    </source>
</evidence>
<dbReference type="SUPFAM" id="SSF53474">
    <property type="entry name" value="alpha/beta-Hydrolases"/>
    <property type="match status" value="1"/>
</dbReference>
<organism evidence="2 3">
    <name type="scientific">Litorivivens lipolytica</name>
    <dbReference type="NCBI Taxonomy" id="1524264"/>
    <lineage>
        <taxon>Bacteria</taxon>
        <taxon>Pseudomonadati</taxon>
        <taxon>Pseudomonadota</taxon>
        <taxon>Gammaproteobacteria</taxon>
        <taxon>Litorivivens</taxon>
    </lineage>
</organism>
<sequence>MPASSYKTLLILAATLLAACTSLTDQAKGFAREHGMRSDAIAGEPFTHQTFYKTGKAVDRLHIYIEGDGRPWLRGHLIADDPTPKTPLALELMARSPYTSLYLGRPCYFGYAKQPPCEPRYWTSARYSEAVVNSLAVAIQQIREPNQKLLLIGYSGGGTLATLLAQRLTGDIKVVTIAANLDTLEWSELHGYWPLSESLNPMVQATPPQLVHTHLAGGHDSVVPLAIIRRFSKQHGGTLREFEDYDHVCCWRENWPDILNNVL</sequence>
<reference evidence="2 3" key="1">
    <citation type="submission" date="2020-08" db="EMBL/GenBank/DDBJ databases">
        <title>Genomic Encyclopedia of Type Strains, Phase III (KMG-III): the genomes of soil and plant-associated and newly described type strains.</title>
        <authorList>
            <person name="Whitman W."/>
        </authorList>
    </citation>
    <scope>NUCLEOTIDE SEQUENCE [LARGE SCALE GENOMIC DNA]</scope>
    <source>
        <strain evidence="2 3">CECT 8654</strain>
    </source>
</reference>
<dbReference type="Proteomes" id="UP000537130">
    <property type="component" value="Unassembled WGS sequence"/>
</dbReference>
<gene>
    <name evidence="2" type="ORF">FHR99_000508</name>
</gene>
<evidence type="ECO:0000256" key="1">
    <source>
        <dbReference type="SAM" id="SignalP"/>
    </source>
</evidence>
<dbReference type="PROSITE" id="PS51257">
    <property type="entry name" value="PROKAR_LIPOPROTEIN"/>
    <property type="match status" value="1"/>
</dbReference>
<proteinExistence type="predicted"/>
<comment type="caution">
    <text evidence="2">The sequence shown here is derived from an EMBL/GenBank/DDBJ whole genome shotgun (WGS) entry which is preliminary data.</text>
</comment>
<evidence type="ECO:0000313" key="2">
    <source>
        <dbReference type="EMBL" id="MBB3046272.1"/>
    </source>
</evidence>
<accession>A0A7W4W3K7</accession>
<protein>
    <recommendedName>
        <fullName evidence="4">Alpha/beta hydrolase family protein</fullName>
    </recommendedName>
</protein>
<evidence type="ECO:0000313" key="3">
    <source>
        <dbReference type="Proteomes" id="UP000537130"/>
    </source>
</evidence>
<feature type="chain" id="PRO_5031097912" description="Alpha/beta hydrolase family protein" evidence="1">
    <location>
        <begin position="28"/>
        <end position="263"/>
    </location>
</feature>
<dbReference type="InterPro" id="IPR029058">
    <property type="entry name" value="AB_hydrolase_fold"/>
</dbReference>
<name>A0A7W4W3K7_9GAMM</name>
<feature type="signal peptide" evidence="1">
    <location>
        <begin position="1"/>
        <end position="27"/>
    </location>
</feature>
<keyword evidence="3" id="KW-1185">Reference proteome</keyword>
<dbReference type="AlphaFoldDB" id="A0A7W4W3K7"/>
<dbReference type="Gene3D" id="3.40.50.1820">
    <property type="entry name" value="alpha/beta hydrolase"/>
    <property type="match status" value="1"/>
</dbReference>
<keyword evidence="1" id="KW-0732">Signal</keyword>
<dbReference type="RefSeq" id="WP_183408976.1">
    <property type="nucleotide sequence ID" value="NZ_JACHWY010000001.1"/>
</dbReference>
<dbReference type="EMBL" id="JACHWY010000001">
    <property type="protein sequence ID" value="MBB3046272.1"/>
    <property type="molecule type" value="Genomic_DNA"/>
</dbReference>